<keyword evidence="2" id="KW-1133">Transmembrane helix</keyword>
<organism evidence="3">
    <name type="scientific">Oikopleura dioica</name>
    <name type="common">Tunicate</name>
    <dbReference type="NCBI Taxonomy" id="34765"/>
    <lineage>
        <taxon>Eukaryota</taxon>
        <taxon>Metazoa</taxon>
        <taxon>Chordata</taxon>
        <taxon>Tunicata</taxon>
        <taxon>Appendicularia</taxon>
        <taxon>Copelata</taxon>
        <taxon>Oikopleuridae</taxon>
        <taxon>Oikopleura</taxon>
    </lineage>
</organism>
<proteinExistence type="predicted"/>
<evidence type="ECO:0000313" key="3">
    <source>
        <dbReference type="EMBL" id="CBY11368.1"/>
    </source>
</evidence>
<dbReference type="EMBL" id="FN653083">
    <property type="protein sequence ID" value="CBY11368.1"/>
    <property type="molecule type" value="Genomic_DNA"/>
</dbReference>
<evidence type="ECO:0000256" key="2">
    <source>
        <dbReference type="SAM" id="Phobius"/>
    </source>
</evidence>
<feature type="transmembrane region" description="Helical" evidence="2">
    <location>
        <begin position="195"/>
        <end position="217"/>
    </location>
</feature>
<evidence type="ECO:0000256" key="1">
    <source>
        <dbReference type="SAM" id="MobiDB-lite"/>
    </source>
</evidence>
<feature type="region of interest" description="Disordered" evidence="1">
    <location>
        <begin position="14"/>
        <end position="55"/>
    </location>
</feature>
<feature type="region of interest" description="Disordered" evidence="1">
    <location>
        <begin position="127"/>
        <end position="148"/>
    </location>
</feature>
<protein>
    <submittedName>
        <fullName evidence="3">Uncharacterized protein</fullName>
    </submittedName>
</protein>
<keyword evidence="2" id="KW-0812">Transmembrane</keyword>
<dbReference type="InParanoid" id="E4XND0"/>
<name>E4XND0_OIKDI</name>
<gene>
    <name evidence="3" type="ORF">GSOID_T00015687001</name>
</gene>
<feature type="region of interest" description="Disordered" evidence="1">
    <location>
        <begin position="264"/>
        <end position="322"/>
    </location>
</feature>
<accession>E4XND0</accession>
<dbReference type="Proteomes" id="UP000001307">
    <property type="component" value="Unassembled WGS sequence"/>
</dbReference>
<evidence type="ECO:0000313" key="4">
    <source>
        <dbReference type="Proteomes" id="UP000001307"/>
    </source>
</evidence>
<reference evidence="3" key="1">
    <citation type="journal article" date="2010" name="Science">
        <title>Plasticity of animal genome architecture unmasked by rapid evolution of a pelagic tunicate.</title>
        <authorList>
            <person name="Denoeud F."/>
            <person name="Henriet S."/>
            <person name="Mungpakdee S."/>
            <person name="Aury J.M."/>
            <person name="Da Silva C."/>
            <person name="Brinkmann H."/>
            <person name="Mikhaleva J."/>
            <person name="Olsen L.C."/>
            <person name="Jubin C."/>
            <person name="Canestro C."/>
            <person name="Bouquet J.M."/>
            <person name="Danks G."/>
            <person name="Poulain J."/>
            <person name="Campsteijn C."/>
            <person name="Adamski M."/>
            <person name="Cross I."/>
            <person name="Yadetie F."/>
            <person name="Muffato M."/>
            <person name="Louis A."/>
            <person name="Butcher S."/>
            <person name="Tsagkogeorga G."/>
            <person name="Konrad A."/>
            <person name="Singh S."/>
            <person name="Jensen M.F."/>
            <person name="Cong E.H."/>
            <person name="Eikeseth-Otteraa H."/>
            <person name="Noel B."/>
            <person name="Anthouard V."/>
            <person name="Porcel B.M."/>
            <person name="Kachouri-Lafond R."/>
            <person name="Nishino A."/>
            <person name="Ugolini M."/>
            <person name="Chourrout P."/>
            <person name="Nishida H."/>
            <person name="Aasland R."/>
            <person name="Huzurbazar S."/>
            <person name="Westhof E."/>
            <person name="Delsuc F."/>
            <person name="Lehrach H."/>
            <person name="Reinhardt R."/>
            <person name="Weissenbach J."/>
            <person name="Roy S.W."/>
            <person name="Artiguenave F."/>
            <person name="Postlethwait J.H."/>
            <person name="Manak J.R."/>
            <person name="Thompson E.M."/>
            <person name="Jaillon O."/>
            <person name="Du Pasquier L."/>
            <person name="Boudinot P."/>
            <person name="Liberles D.A."/>
            <person name="Volff J.N."/>
            <person name="Philippe H."/>
            <person name="Lenhard B."/>
            <person name="Roest Crollius H."/>
            <person name="Wincker P."/>
            <person name="Chourrout D."/>
        </authorList>
    </citation>
    <scope>NUCLEOTIDE SEQUENCE [LARGE SCALE GENOMIC DNA]</scope>
</reference>
<dbReference type="OrthoDB" id="10451065at2759"/>
<dbReference type="AlphaFoldDB" id="E4XND0"/>
<sequence>MTTSAAGFVFKQSSVSKDIRVSSGPSSPKAAKLTSNQQQQQQQPRLRNVRQRSDGRVAIRSNGFVPRLNLKSAVKEMGPPKYEHVAPPNPADLNPQGWTYNGPDASSLDPSTLAPAPAMTESIIPQPESHDPWNQHPAPPAPSQIGGVGSTPEIIVRPPGWFSNDENFEDNNSEESEESNFEKVLSLLGMDIDPLYIILGGGGVATLLLGICIVAMLRRHLREKELAAKQEHFKATGPVFRTTTAHNQNQMPEFQKRELPSVPDLQQPLAKPPAGFAEHDWKKQNSPKYTHVENRTSSSKRKTISLSEEKDTRRSSRRNRVV</sequence>
<keyword evidence="4" id="KW-1185">Reference proteome</keyword>
<keyword evidence="2" id="KW-0472">Membrane</keyword>